<evidence type="ECO:0000313" key="3">
    <source>
        <dbReference type="EMBL" id="CAD8236412.1"/>
    </source>
</evidence>
<proteinExistence type="predicted"/>
<feature type="transmembrane region" description="Helical" evidence="2">
    <location>
        <begin position="156"/>
        <end position="175"/>
    </location>
</feature>
<feature type="transmembrane region" description="Helical" evidence="2">
    <location>
        <begin position="129"/>
        <end position="149"/>
    </location>
</feature>
<dbReference type="PANTHER" id="PTHR35551">
    <property type="match status" value="1"/>
</dbReference>
<evidence type="ECO:0000256" key="1">
    <source>
        <dbReference type="SAM" id="MobiDB-lite"/>
    </source>
</evidence>
<dbReference type="Pfam" id="PF11016">
    <property type="entry name" value="DUF2854"/>
    <property type="match status" value="1"/>
</dbReference>
<keyword evidence="2" id="KW-0812">Transmembrane</keyword>
<keyword evidence="2" id="KW-0472">Membrane</keyword>
<sequence length="337" mass="35624">MFALASSSAAAVRVPVASAAAPRTRAARAATASSLSSSASSASAPLRARCCFVRGPSSSSSSSSVRRGSLQVRADAIDDAVEIATKGPNTGPKGPVASDVVPALPRSTCSDVVDSDGGFNLATTSFGTIGLSVGLPLLSYGFFSFFNFLPGGSVSSLLLIYGFIISLIGFALKYAQLDPLECVTYRDALALRESQTTAILTQVRNDVTRYRYGDEQHLEEALGFIFRYNRPGGLRKNQAPKMTGIAEMVIVDRYALVLKFDCPKMELSEWTDRREKIQAFFGPGVTAGITETGEGKVEVELVSDGSDASGPSGNDDMEVLPPLMPGLPPRYVKKGKA</sequence>
<evidence type="ECO:0000256" key="2">
    <source>
        <dbReference type="SAM" id="Phobius"/>
    </source>
</evidence>
<dbReference type="EMBL" id="HBDY01006965">
    <property type="protein sequence ID" value="CAD8236412.1"/>
    <property type="molecule type" value="Transcribed_RNA"/>
</dbReference>
<dbReference type="PANTHER" id="PTHR35551:SF1">
    <property type="entry name" value="ACCLIMATION OF PHOTOSYNTHESIS TO ENVIRONMENT"/>
    <property type="match status" value="1"/>
</dbReference>
<evidence type="ECO:0008006" key="4">
    <source>
        <dbReference type="Google" id="ProtNLM"/>
    </source>
</evidence>
<dbReference type="InterPro" id="IPR021275">
    <property type="entry name" value="DUF2854"/>
</dbReference>
<gene>
    <name evidence="3" type="ORF">MPUS1402_LOCUS5175</name>
</gene>
<keyword evidence="2" id="KW-1133">Transmembrane helix</keyword>
<organism evidence="3">
    <name type="scientific">Micromonas pusilla</name>
    <name type="common">Picoplanktonic green alga</name>
    <name type="synonym">Chromulina pusilla</name>
    <dbReference type="NCBI Taxonomy" id="38833"/>
    <lineage>
        <taxon>Eukaryota</taxon>
        <taxon>Viridiplantae</taxon>
        <taxon>Chlorophyta</taxon>
        <taxon>Mamiellophyceae</taxon>
        <taxon>Mamiellales</taxon>
        <taxon>Mamiellaceae</taxon>
        <taxon>Micromonas</taxon>
    </lineage>
</organism>
<protein>
    <recommendedName>
        <fullName evidence="4">Thylakoid membrane protein</fullName>
    </recommendedName>
</protein>
<name>A0A7R9TIJ4_MICPS</name>
<reference evidence="3" key="1">
    <citation type="submission" date="2021-01" db="EMBL/GenBank/DDBJ databases">
        <authorList>
            <person name="Corre E."/>
            <person name="Pelletier E."/>
            <person name="Niang G."/>
            <person name="Scheremetjew M."/>
            <person name="Finn R."/>
            <person name="Kale V."/>
            <person name="Holt S."/>
            <person name="Cochrane G."/>
            <person name="Meng A."/>
            <person name="Brown T."/>
            <person name="Cohen L."/>
        </authorList>
    </citation>
    <scope>NUCLEOTIDE SEQUENCE</scope>
    <source>
        <strain evidence="3">RCC1614</strain>
    </source>
</reference>
<feature type="region of interest" description="Disordered" evidence="1">
    <location>
        <begin position="302"/>
        <end position="337"/>
    </location>
</feature>
<accession>A0A7R9TIJ4</accession>
<dbReference type="AlphaFoldDB" id="A0A7R9TIJ4"/>